<sequence>MVGDAKTCRAISDTLLQKHNIYVQSINYPTVPVGQERLRVTPTPAHTPDMLDTFSDALLDVWNRCGK</sequence>
<comment type="similarity">
    <text evidence="2">Belongs to the class-II pyridoxal-phosphate-dependent aminotransferase family.</text>
</comment>
<dbReference type="EMBL" id="KQ243412">
    <property type="protein sequence ID" value="KNC75812.1"/>
    <property type="molecule type" value="Genomic_DNA"/>
</dbReference>
<evidence type="ECO:0000313" key="6">
    <source>
        <dbReference type="EMBL" id="KNC75812.1"/>
    </source>
</evidence>
<reference evidence="6 7" key="1">
    <citation type="submission" date="2011-02" db="EMBL/GenBank/DDBJ databases">
        <title>The Genome Sequence of Sphaeroforma arctica JP610.</title>
        <authorList>
            <consortium name="The Broad Institute Genome Sequencing Platform"/>
            <person name="Russ C."/>
            <person name="Cuomo C."/>
            <person name="Young S.K."/>
            <person name="Zeng Q."/>
            <person name="Gargeya S."/>
            <person name="Alvarado L."/>
            <person name="Berlin A."/>
            <person name="Chapman S.B."/>
            <person name="Chen Z."/>
            <person name="Freedman E."/>
            <person name="Gellesch M."/>
            <person name="Goldberg J."/>
            <person name="Griggs A."/>
            <person name="Gujja S."/>
            <person name="Heilman E."/>
            <person name="Heiman D."/>
            <person name="Howarth C."/>
            <person name="Mehta T."/>
            <person name="Neiman D."/>
            <person name="Pearson M."/>
            <person name="Roberts A."/>
            <person name="Saif S."/>
            <person name="Shea T."/>
            <person name="Shenoy N."/>
            <person name="Sisk P."/>
            <person name="Stolte C."/>
            <person name="Sykes S."/>
            <person name="White J."/>
            <person name="Yandava C."/>
            <person name="Burger G."/>
            <person name="Gray M.W."/>
            <person name="Holland P.W.H."/>
            <person name="King N."/>
            <person name="Lang F.B.F."/>
            <person name="Roger A.J."/>
            <person name="Ruiz-Trillo I."/>
            <person name="Haas B."/>
            <person name="Nusbaum C."/>
            <person name="Birren B."/>
        </authorList>
    </citation>
    <scope>NUCLEOTIDE SEQUENCE [LARGE SCALE GENOMIC DNA]</scope>
    <source>
        <strain evidence="6 7">JP610</strain>
    </source>
</reference>
<dbReference type="RefSeq" id="XP_014149714.1">
    <property type="nucleotide sequence ID" value="XM_014294239.1"/>
</dbReference>
<dbReference type="Pfam" id="PF00155">
    <property type="entry name" value="Aminotran_1_2"/>
    <property type="match status" value="1"/>
</dbReference>
<comment type="cofactor">
    <cofactor evidence="1">
        <name>pyridoxal 5'-phosphate</name>
        <dbReference type="ChEBI" id="CHEBI:597326"/>
    </cofactor>
</comment>
<evidence type="ECO:0000256" key="4">
    <source>
        <dbReference type="ARBA" id="ARBA00023315"/>
    </source>
</evidence>
<gene>
    <name evidence="6" type="ORF">SARC_11674</name>
</gene>
<evidence type="ECO:0000256" key="3">
    <source>
        <dbReference type="ARBA" id="ARBA00022679"/>
    </source>
</evidence>
<dbReference type="PANTHER" id="PTHR13693:SF102">
    <property type="entry name" value="2-AMINO-3-KETOBUTYRATE COENZYME A LIGASE, MITOCHONDRIAL"/>
    <property type="match status" value="1"/>
</dbReference>
<dbReference type="GO" id="GO:0030170">
    <property type="term" value="F:pyridoxal phosphate binding"/>
    <property type="evidence" value="ECO:0007669"/>
    <property type="project" value="InterPro"/>
</dbReference>
<dbReference type="SUPFAM" id="SSF53383">
    <property type="entry name" value="PLP-dependent transferases"/>
    <property type="match status" value="1"/>
</dbReference>
<dbReference type="InterPro" id="IPR004839">
    <property type="entry name" value="Aminotransferase_I/II_large"/>
</dbReference>
<keyword evidence="4" id="KW-0012">Acyltransferase</keyword>
<dbReference type="InterPro" id="IPR050087">
    <property type="entry name" value="AON_synthase_class-II"/>
</dbReference>
<dbReference type="InterPro" id="IPR015424">
    <property type="entry name" value="PyrdxlP-dep_Trfase"/>
</dbReference>
<dbReference type="eggNOG" id="KOG1360">
    <property type="taxonomic scope" value="Eukaryota"/>
</dbReference>
<evidence type="ECO:0000256" key="1">
    <source>
        <dbReference type="ARBA" id="ARBA00001933"/>
    </source>
</evidence>
<dbReference type="AlphaFoldDB" id="A0A0L0FGA3"/>
<evidence type="ECO:0000313" key="7">
    <source>
        <dbReference type="Proteomes" id="UP000054560"/>
    </source>
</evidence>
<keyword evidence="7" id="KW-1185">Reference proteome</keyword>
<dbReference type="GO" id="GO:0016746">
    <property type="term" value="F:acyltransferase activity"/>
    <property type="evidence" value="ECO:0007669"/>
    <property type="project" value="UniProtKB-KW"/>
</dbReference>
<dbReference type="PANTHER" id="PTHR13693">
    <property type="entry name" value="CLASS II AMINOTRANSFERASE/8-AMINO-7-OXONONANOATE SYNTHASE"/>
    <property type="match status" value="1"/>
</dbReference>
<feature type="non-terminal residue" evidence="6">
    <location>
        <position position="67"/>
    </location>
</feature>
<evidence type="ECO:0000259" key="5">
    <source>
        <dbReference type="Pfam" id="PF00155"/>
    </source>
</evidence>
<dbReference type="Proteomes" id="UP000054560">
    <property type="component" value="Unassembled WGS sequence"/>
</dbReference>
<keyword evidence="3" id="KW-0808">Transferase</keyword>
<protein>
    <recommendedName>
        <fullName evidence="5">Aminotransferase class I/classII large domain-containing protein</fullName>
    </recommendedName>
</protein>
<evidence type="ECO:0000256" key="2">
    <source>
        <dbReference type="ARBA" id="ARBA00008392"/>
    </source>
</evidence>
<dbReference type="Gene3D" id="3.90.1150.10">
    <property type="entry name" value="Aspartate Aminotransferase, domain 1"/>
    <property type="match status" value="1"/>
</dbReference>
<accession>A0A0L0FGA3</accession>
<feature type="domain" description="Aminotransferase class I/classII large" evidence="5">
    <location>
        <begin position="2"/>
        <end position="58"/>
    </location>
</feature>
<dbReference type="InterPro" id="IPR015422">
    <property type="entry name" value="PyrdxlP-dep_Trfase_small"/>
</dbReference>
<name>A0A0L0FGA3_9EUKA</name>
<dbReference type="STRING" id="667725.A0A0L0FGA3"/>
<dbReference type="GeneID" id="25912178"/>
<dbReference type="OrthoDB" id="10263824at2759"/>
<proteinExistence type="inferred from homology"/>
<organism evidence="6 7">
    <name type="scientific">Sphaeroforma arctica JP610</name>
    <dbReference type="NCBI Taxonomy" id="667725"/>
    <lineage>
        <taxon>Eukaryota</taxon>
        <taxon>Ichthyosporea</taxon>
        <taxon>Ichthyophonida</taxon>
        <taxon>Sphaeroforma</taxon>
    </lineage>
</organism>